<sequence length="78" mass="8979">MGKRTRPCEREKNLSGLRQVSFNLLIMASARFTASLMLTRTMVLPAKRSSKLDADIFGQNHHISARHIFRSQFIFQTN</sequence>
<keyword evidence="1" id="KW-1133">Transmembrane helix</keyword>
<gene>
    <name evidence="2" type="ORF">NCTC8009_08486</name>
</gene>
<name>A0A2X3KIG0_ECOLX</name>
<evidence type="ECO:0000313" key="3">
    <source>
        <dbReference type="Proteomes" id="UP000250991"/>
    </source>
</evidence>
<keyword evidence="1" id="KW-0812">Transmembrane</keyword>
<accession>A0A2X3KIG0</accession>
<dbReference type="Proteomes" id="UP000250991">
    <property type="component" value="Unassembled WGS sequence"/>
</dbReference>
<evidence type="ECO:0000256" key="1">
    <source>
        <dbReference type="SAM" id="Phobius"/>
    </source>
</evidence>
<organism evidence="2 3">
    <name type="scientific">Escherichia coli</name>
    <dbReference type="NCBI Taxonomy" id="562"/>
    <lineage>
        <taxon>Bacteria</taxon>
        <taxon>Pseudomonadati</taxon>
        <taxon>Pseudomonadota</taxon>
        <taxon>Gammaproteobacteria</taxon>
        <taxon>Enterobacterales</taxon>
        <taxon>Enterobacteriaceae</taxon>
        <taxon>Escherichia</taxon>
    </lineage>
</organism>
<dbReference type="EMBL" id="UARW01000010">
    <property type="protein sequence ID" value="SQD07833.1"/>
    <property type="molecule type" value="Genomic_DNA"/>
</dbReference>
<proteinExistence type="predicted"/>
<evidence type="ECO:0000313" key="2">
    <source>
        <dbReference type="EMBL" id="SQD07833.1"/>
    </source>
</evidence>
<protein>
    <submittedName>
        <fullName evidence="2">Uncharacterized protein</fullName>
    </submittedName>
</protein>
<feature type="transmembrane region" description="Helical" evidence="1">
    <location>
        <begin position="20"/>
        <end position="39"/>
    </location>
</feature>
<dbReference type="AlphaFoldDB" id="A0A2X3KIG0"/>
<keyword evidence="1" id="KW-0472">Membrane</keyword>
<reference evidence="2 3" key="1">
    <citation type="submission" date="2018-06" db="EMBL/GenBank/DDBJ databases">
        <authorList>
            <consortium name="Pathogen Informatics"/>
            <person name="Doyle S."/>
        </authorList>
    </citation>
    <scope>NUCLEOTIDE SEQUENCE [LARGE SCALE GENOMIC DNA]</scope>
    <source>
        <strain evidence="2 3">NCTC8009</strain>
    </source>
</reference>